<name>A0A418SL76_9RHOB</name>
<evidence type="ECO:0000313" key="1">
    <source>
        <dbReference type="EMBL" id="QPM90830.1"/>
    </source>
</evidence>
<dbReference type="OrthoDB" id="7877439at2"/>
<accession>A0A418SL76</accession>
<reference evidence="1 2" key="1">
    <citation type="submission" date="2020-08" db="EMBL/GenBank/DDBJ databases">
        <title>Genome sequence of Rhodobacteraceae bacterium Lw-13e.</title>
        <authorList>
            <person name="Poehlein A."/>
            <person name="Wolter L."/>
            <person name="Daniel R."/>
            <person name="Brinkhoff T."/>
        </authorList>
    </citation>
    <scope>NUCLEOTIDE SEQUENCE [LARGE SCALE GENOMIC DNA]</scope>
    <source>
        <strain evidence="1 2">Lw-13e</strain>
    </source>
</reference>
<dbReference type="AlphaFoldDB" id="A0A418SL76"/>
<organism evidence="1 2">
    <name type="scientific">Pseudooceanicola algae</name>
    <dbReference type="NCBI Taxonomy" id="1537215"/>
    <lineage>
        <taxon>Bacteria</taxon>
        <taxon>Pseudomonadati</taxon>
        <taxon>Pseudomonadota</taxon>
        <taxon>Alphaproteobacteria</taxon>
        <taxon>Rhodobacterales</taxon>
        <taxon>Paracoccaceae</taxon>
        <taxon>Pseudooceanicola</taxon>
    </lineage>
</organism>
<proteinExistence type="predicted"/>
<dbReference type="EMBL" id="CP060436">
    <property type="protein sequence ID" value="QPM90830.1"/>
    <property type="molecule type" value="Genomic_DNA"/>
</dbReference>
<evidence type="ECO:0000313" key="2">
    <source>
        <dbReference type="Proteomes" id="UP000283786"/>
    </source>
</evidence>
<dbReference type="Proteomes" id="UP000283786">
    <property type="component" value="Chromosome"/>
</dbReference>
<dbReference type="KEGG" id="palw:PSAL_020720"/>
<keyword evidence="2" id="KW-1185">Reference proteome</keyword>
<sequence length="319" mass="34564">MSDQNPKNLLRKITAWIAGLIVVSFCIAVIWGSWTRTFLVEARTFGAILALRGDTNTWELENAVLCEAKAPDPTAKPNEYCPSVIFTVSESGPRILDWPPGAVVSVRLRPDNSLQVEAISGAAPVLDDGDRLVIPSETWMRHGVLAVNGAIIFGGNIASGARDYLLSGHWEARQESLASSLFRPTMETVKQGKLSRGASIEIWRSGWLWGQRGKAVQATVFGHITPSFNQDEPGLIISVLSEAARLELHLAYYGLENPAVIRPDMLDTIMTSPVILAAAAILGVLVLALDLGNGLQGGSQTSSPKLSVIKRLRLRPPKR</sequence>
<dbReference type="RefSeq" id="WP_119837801.1">
    <property type="nucleotide sequence ID" value="NZ_CP060436.1"/>
</dbReference>
<protein>
    <submittedName>
        <fullName evidence="1">Uncharacterized protein</fullName>
    </submittedName>
</protein>
<gene>
    <name evidence="1" type="ORF">PSAL_020720</name>
</gene>